<proteinExistence type="predicted"/>
<name>A0A8T0ACB1_SILME</name>
<feature type="compositionally biased region" description="Polar residues" evidence="2">
    <location>
        <begin position="347"/>
        <end position="364"/>
    </location>
</feature>
<feature type="region of interest" description="Disordered" evidence="2">
    <location>
        <begin position="609"/>
        <end position="680"/>
    </location>
</feature>
<dbReference type="AlphaFoldDB" id="A0A8T0ACB1"/>
<feature type="compositionally biased region" description="Low complexity" evidence="2">
    <location>
        <begin position="625"/>
        <end position="651"/>
    </location>
</feature>
<dbReference type="PANTHER" id="PTHR34488:SF1">
    <property type="entry name" value="SI:CH211-245H14.1-RELATED"/>
    <property type="match status" value="1"/>
</dbReference>
<feature type="compositionally biased region" description="Low complexity" evidence="2">
    <location>
        <begin position="365"/>
        <end position="380"/>
    </location>
</feature>
<feature type="compositionally biased region" description="Basic and acidic residues" evidence="2">
    <location>
        <begin position="909"/>
        <end position="970"/>
    </location>
</feature>
<evidence type="ECO:0000256" key="1">
    <source>
        <dbReference type="SAM" id="Coils"/>
    </source>
</evidence>
<reference evidence="3" key="1">
    <citation type="submission" date="2020-08" db="EMBL/GenBank/DDBJ databases">
        <title>Chromosome-level assembly of Southern catfish (Silurus meridionalis) provides insights into visual adaptation to the nocturnal and benthic lifestyles.</title>
        <authorList>
            <person name="Zhang Y."/>
            <person name="Wang D."/>
            <person name="Peng Z."/>
        </authorList>
    </citation>
    <scope>NUCLEOTIDE SEQUENCE</scope>
    <source>
        <strain evidence="3">SWU-2019-XX</strain>
        <tissue evidence="3">Muscle</tissue>
    </source>
</reference>
<protein>
    <submittedName>
        <fullName evidence="3">Uncharacterized protein</fullName>
    </submittedName>
</protein>
<feature type="region of interest" description="Disordered" evidence="2">
    <location>
        <begin position="347"/>
        <end position="383"/>
    </location>
</feature>
<keyword evidence="4" id="KW-1185">Reference proteome</keyword>
<feature type="coiled-coil region" evidence="1">
    <location>
        <begin position="428"/>
        <end position="466"/>
    </location>
</feature>
<feature type="region of interest" description="Disordered" evidence="2">
    <location>
        <begin position="187"/>
        <end position="206"/>
    </location>
</feature>
<dbReference type="Proteomes" id="UP000606274">
    <property type="component" value="Unassembled WGS sequence"/>
</dbReference>
<accession>A0A8T0ACB1</accession>
<sequence length="970" mass="110154">MSIFSYKLGNALQWISDKTKQKTETLNCFCIRTGKTLNSDAALIELLKKKIPADLQEVDTVEECDFILVFCPVIRGLEIDFNAALKNLNQYPDTKHAVLVMLHHTFDPEFTVPGSVRVGNRENTIVVHCLFYEDEGLLKCGRNKESLDTIINYIKPQIFWKNKSSEGTDADQSSSLWKHNSASASENVHSASSSSSHHQNYDTHGQNETETLKCFTIRPGKTLNSDAALIELLKKKIPADLQEVETVEECDFILVFCHVIRGLEIDFNAALKNLNQYPDTKHAVLVMLHHTFDPEFTVPGSVRVGNRENTIVVHCLFYEDEGLLKCGRNKESLDTIINYIKPQIFQKNKSSEGTDADQSSSLWKHNSASASENVHSASSSSRHHQNYYTHVQNADYQNGPSQSPDKQENVENNAEAHKNDQTLMEIKNHDEEKQLEKMKAELEKQKAELAEKSKQLEEKESCLNKREKTETLKCFTIRTGKTLNSDAALIELLKKKIPADLQEVETVEECDFILVFCPVIRGLEIDFNAALKNLNQYPDTKRAVLVMLHHTFDPEFTVTGSVRVVNRENTIVVHCLFYEDEGLLKCGRNKESLDTIINYIKPQIFWKNKSSKGTDADQSSSLWKHNSASASENVNSASSSSRQHQNSASSSSRHHQKYDTHGQNVSPKGKDQKKKQKKSHAEKTLKYFILEAGKTLNAQEMFMSKLKLQIPLQEVCTAHECDMILAFCPVVSRAGTDIEAAQKKINDKSADKPAFLIVLHYTFDSEGPVPESSRIVNRKNTITFDCLFYENHGFLQCHKNHSSFSRIIQAIQSQFNVKLMTEENMEIDGPAHVESHTAKKIHKFFAYQQQNITQETFIAKLEKSGYLKEVETENECNVIVTFMSREGTDIKRARTDPETVSDGPSQSPDKQENVENNAEAHKNDQTLMEIKNHDEEKQLEKAELEKQKAELAEKSKQLEEKESCLNKERI</sequence>
<keyword evidence="1" id="KW-0175">Coiled coil</keyword>
<feature type="compositionally biased region" description="Low complexity" evidence="2">
    <location>
        <begin position="187"/>
        <end position="198"/>
    </location>
</feature>
<evidence type="ECO:0000313" key="3">
    <source>
        <dbReference type="EMBL" id="KAF7688901.1"/>
    </source>
</evidence>
<dbReference type="EMBL" id="JABFDY010000025">
    <property type="protein sequence ID" value="KAF7688901.1"/>
    <property type="molecule type" value="Genomic_DNA"/>
</dbReference>
<evidence type="ECO:0000256" key="2">
    <source>
        <dbReference type="SAM" id="MobiDB-lite"/>
    </source>
</evidence>
<evidence type="ECO:0000313" key="4">
    <source>
        <dbReference type="Proteomes" id="UP000606274"/>
    </source>
</evidence>
<dbReference type="PANTHER" id="PTHR34488">
    <property type="entry name" value="SI:CH211-245H14.1-RELATED"/>
    <property type="match status" value="1"/>
</dbReference>
<feature type="compositionally biased region" description="Polar residues" evidence="2">
    <location>
        <begin position="611"/>
        <end position="624"/>
    </location>
</feature>
<gene>
    <name evidence="3" type="ORF">HF521_013708</name>
</gene>
<organism evidence="3 4">
    <name type="scientific">Silurus meridionalis</name>
    <name type="common">Southern catfish</name>
    <name type="synonym">Silurus soldatovi meridionalis</name>
    <dbReference type="NCBI Taxonomy" id="175797"/>
    <lineage>
        <taxon>Eukaryota</taxon>
        <taxon>Metazoa</taxon>
        <taxon>Chordata</taxon>
        <taxon>Craniata</taxon>
        <taxon>Vertebrata</taxon>
        <taxon>Euteleostomi</taxon>
        <taxon>Actinopterygii</taxon>
        <taxon>Neopterygii</taxon>
        <taxon>Teleostei</taxon>
        <taxon>Ostariophysi</taxon>
        <taxon>Siluriformes</taxon>
        <taxon>Siluridae</taxon>
        <taxon>Silurus</taxon>
    </lineage>
</organism>
<comment type="caution">
    <text evidence="3">The sequence shown here is derived from an EMBL/GenBank/DDBJ whole genome shotgun (WGS) entry which is preliminary data.</text>
</comment>
<feature type="region of interest" description="Disordered" evidence="2">
    <location>
        <begin position="889"/>
        <end position="970"/>
    </location>
</feature>